<protein>
    <submittedName>
        <fullName evidence="1">34914_t:CDS:1</fullName>
    </submittedName>
</protein>
<comment type="caution">
    <text evidence="1">The sequence shown here is derived from an EMBL/GenBank/DDBJ whole genome shotgun (WGS) entry which is preliminary data.</text>
</comment>
<name>A0ACA9L0X9_9GLOM</name>
<dbReference type="EMBL" id="CAJVQC010002058">
    <property type="protein sequence ID" value="CAG8504839.1"/>
    <property type="molecule type" value="Genomic_DNA"/>
</dbReference>
<sequence>ETDINEEMAMALKSLSGTQNVSLDFLNEKLRAWKIVLDKGTEVLNDDELKIKKDFLKTDEIIFSKLETSRRHL</sequence>
<proteinExistence type="predicted"/>
<accession>A0ACA9L0X9</accession>
<keyword evidence="2" id="KW-1185">Reference proteome</keyword>
<gene>
    <name evidence="1" type="ORF">RPERSI_LOCUS1988</name>
</gene>
<feature type="non-terminal residue" evidence="1">
    <location>
        <position position="1"/>
    </location>
</feature>
<evidence type="ECO:0000313" key="2">
    <source>
        <dbReference type="Proteomes" id="UP000789920"/>
    </source>
</evidence>
<organism evidence="1 2">
    <name type="scientific">Racocetra persica</name>
    <dbReference type="NCBI Taxonomy" id="160502"/>
    <lineage>
        <taxon>Eukaryota</taxon>
        <taxon>Fungi</taxon>
        <taxon>Fungi incertae sedis</taxon>
        <taxon>Mucoromycota</taxon>
        <taxon>Glomeromycotina</taxon>
        <taxon>Glomeromycetes</taxon>
        <taxon>Diversisporales</taxon>
        <taxon>Gigasporaceae</taxon>
        <taxon>Racocetra</taxon>
    </lineage>
</organism>
<reference evidence="1" key="1">
    <citation type="submission" date="2021-06" db="EMBL/GenBank/DDBJ databases">
        <authorList>
            <person name="Kallberg Y."/>
            <person name="Tangrot J."/>
            <person name="Rosling A."/>
        </authorList>
    </citation>
    <scope>NUCLEOTIDE SEQUENCE</scope>
    <source>
        <strain evidence="1">MA461A</strain>
    </source>
</reference>
<evidence type="ECO:0000313" key="1">
    <source>
        <dbReference type="EMBL" id="CAG8504839.1"/>
    </source>
</evidence>
<dbReference type="Proteomes" id="UP000789920">
    <property type="component" value="Unassembled WGS sequence"/>
</dbReference>